<name>A0A8J8AYW9_9GAMM</name>
<gene>
    <name evidence="3" type="ORF">KB893_005070</name>
    <name evidence="2" type="ORF">KB893_11375</name>
</gene>
<dbReference type="SUPFAM" id="SSF53187">
    <property type="entry name" value="Zn-dependent exopeptidases"/>
    <property type="match status" value="1"/>
</dbReference>
<sequence>MRMTRPAPLLAADDPAPFAIERSDGASPFVLICDHAGRAVPRALGDLGVPAPEWERHIAWDIGAAGVARHLAQALDAFLITQTYSRLVIDCNRPAGSPTRIPERSENTPVPGNLGLDDAQRAARVRGIFEPYHAAIAAELDRRQAAGLPTILVSMHSFTEVYDGVPRPWHLGMLHQQDTRMSDAMLALIRADGRWVAGDNEPYAISDTAEYSIPTHGQARGLPYVEIEVRQDLIADAPGQADWAARLADWLQRAAATLGT</sequence>
<feature type="region of interest" description="Disordered" evidence="1">
    <location>
        <begin position="97"/>
        <end position="116"/>
    </location>
</feature>
<dbReference type="InterPro" id="IPR011227">
    <property type="entry name" value="UCP029730"/>
</dbReference>
<keyword evidence="4" id="KW-1185">Reference proteome</keyword>
<evidence type="ECO:0000313" key="4">
    <source>
        <dbReference type="Proteomes" id="UP000675747"/>
    </source>
</evidence>
<dbReference type="Proteomes" id="UP000675747">
    <property type="component" value="Unassembled WGS sequence"/>
</dbReference>
<dbReference type="InterPro" id="IPR007709">
    <property type="entry name" value="N-FG_amidohydro"/>
</dbReference>
<dbReference type="PIRSF" id="PIRSF029730">
    <property type="entry name" value="UCP029730"/>
    <property type="match status" value="1"/>
</dbReference>
<protein>
    <submittedName>
        <fullName evidence="2">N-formylglutamate amidohydrolase</fullName>
    </submittedName>
</protein>
<organism evidence="2">
    <name type="scientific">Coralloluteibacterium stylophorae</name>
    <dbReference type="NCBI Taxonomy" id="1776034"/>
    <lineage>
        <taxon>Bacteria</taxon>
        <taxon>Pseudomonadati</taxon>
        <taxon>Pseudomonadota</taxon>
        <taxon>Gammaproteobacteria</taxon>
        <taxon>Lysobacterales</taxon>
        <taxon>Lysobacteraceae</taxon>
        <taxon>Coralloluteibacterium</taxon>
    </lineage>
</organism>
<dbReference type="Pfam" id="PF05013">
    <property type="entry name" value="FGase"/>
    <property type="match status" value="1"/>
</dbReference>
<reference evidence="3 4" key="1">
    <citation type="journal article" date="2021" name="Microbiol. Resour. Announc.">
        <title>Draft Genome Sequence of Coralloluteibacterium stylophorae LMG 29479T.</title>
        <authorList>
            <person name="Karlyshev A.V."/>
            <person name="Kudryashova E.B."/>
            <person name="Ariskina E.V."/>
            <person name="Conroy A.P."/>
            <person name="Abidueva E.Y."/>
        </authorList>
    </citation>
    <scope>NUCLEOTIDE SEQUENCE [LARGE SCALE GENOMIC DNA]</scope>
    <source>
        <strain evidence="3 4">LMG 29479</strain>
    </source>
</reference>
<dbReference type="AlphaFoldDB" id="A0A8J8AYW9"/>
<evidence type="ECO:0000256" key="1">
    <source>
        <dbReference type="SAM" id="MobiDB-lite"/>
    </source>
</evidence>
<evidence type="ECO:0000313" key="3">
    <source>
        <dbReference type="EMBL" id="MBS7456508.1"/>
    </source>
</evidence>
<accession>A0A8J8AYW9</accession>
<dbReference type="EMBL" id="JAGQFT010000100">
    <property type="protein sequence ID" value="MBR0563109.1"/>
    <property type="molecule type" value="Genomic_DNA"/>
</dbReference>
<dbReference type="EMBL" id="JAGQFT020000003">
    <property type="protein sequence ID" value="MBS7456508.1"/>
    <property type="molecule type" value="Genomic_DNA"/>
</dbReference>
<dbReference type="RefSeq" id="WP_211927028.1">
    <property type="nucleotide sequence ID" value="NZ_JAGQFT020000003.1"/>
</dbReference>
<comment type="caution">
    <text evidence="2">The sequence shown here is derived from an EMBL/GenBank/DDBJ whole genome shotgun (WGS) entry which is preliminary data.</text>
</comment>
<reference evidence="2" key="2">
    <citation type="submission" date="2021-04" db="EMBL/GenBank/DDBJ databases">
        <authorList>
            <person name="Karlyshev A.V."/>
        </authorList>
    </citation>
    <scope>NUCLEOTIDE SEQUENCE</scope>
    <source>
        <strain evidence="2">LMG 29479</strain>
    </source>
</reference>
<proteinExistence type="predicted"/>
<dbReference type="Gene3D" id="3.40.630.40">
    <property type="entry name" value="Zn-dependent exopeptidases"/>
    <property type="match status" value="1"/>
</dbReference>
<evidence type="ECO:0000313" key="2">
    <source>
        <dbReference type="EMBL" id="MBR0563109.1"/>
    </source>
</evidence>